<name>A0ABX8DCI4_9GAMM</name>
<evidence type="ECO:0000313" key="3">
    <source>
        <dbReference type="EMBL" id="QVK22465.1"/>
    </source>
</evidence>
<dbReference type="PRINTS" id="PR00111">
    <property type="entry name" value="ABHYDROLASE"/>
</dbReference>
<dbReference type="GO" id="GO:0016787">
    <property type="term" value="F:hydrolase activity"/>
    <property type="evidence" value="ECO:0007669"/>
    <property type="project" value="UniProtKB-KW"/>
</dbReference>
<proteinExistence type="predicted"/>
<dbReference type="PRINTS" id="PR00412">
    <property type="entry name" value="EPOXHYDRLASE"/>
</dbReference>
<protein>
    <submittedName>
        <fullName evidence="3">Alpha/beta hydrolase</fullName>
    </submittedName>
</protein>
<reference evidence="3 4" key="1">
    <citation type="journal article" date="2012" name="Int. J. Syst. Evol. Microbiol.">
        <title>Shewanella dokdonensis sp. nov., isolated from seawater.</title>
        <authorList>
            <person name="Sung H.R."/>
            <person name="Yoon J.H."/>
            <person name="Ghim S.Y."/>
        </authorList>
    </citation>
    <scope>NUCLEOTIDE SEQUENCE [LARGE SCALE GENOMIC DNA]</scope>
    <source>
        <strain evidence="3 4">DSM 23626</strain>
    </source>
</reference>
<dbReference type="InterPro" id="IPR000639">
    <property type="entry name" value="Epox_hydrolase-like"/>
</dbReference>
<dbReference type="InterPro" id="IPR029058">
    <property type="entry name" value="AB_hydrolase_fold"/>
</dbReference>
<dbReference type="Proteomes" id="UP000676428">
    <property type="component" value="Chromosome"/>
</dbReference>
<evidence type="ECO:0000259" key="2">
    <source>
        <dbReference type="Pfam" id="PF00561"/>
    </source>
</evidence>
<dbReference type="RefSeq" id="WP_213681119.1">
    <property type="nucleotide sequence ID" value="NZ_CP074572.1"/>
</dbReference>
<dbReference type="Gene3D" id="3.40.50.1820">
    <property type="entry name" value="alpha/beta hydrolase"/>
    <property type="match status" value="1"/>
</dbReference>
<sequence length="284" mass="31463">MNQQTTITHHSAYVNGIRLRYAICGAGPVVVLIHGFPQSSHAWHKLMPLLASHYTVIAPDMRGAGNSDKPGYGYDKCTMAKDINELVHQLGFEKVRIVGHDIGMMVAYAYAANYPDEVEQLVVMEASLPGLGLEMLWDNAAFPKLWHFGFFRASGVAEALITGREHIFFSYAMKELAYDPSAISESDIAIYSQIMAAPGALQGGFGYYRAMDLDAQHNQELAKTKLRMPVLAIGGKFSTGTEVGRVMEQVAENVQTVVMERCGHWIVEEQLEAATELLSKFFQR</sequence>
<dbReference type="PANTHER" id="PTHR43329">
    <property type="entry name" value="EPOXIDE HYDROLASE"/>
    <property type="match status" value="1"/>
</dbReference>
<dbReference type="EMBL" id="CP074572">
    <property type="protein sequence ID" value="QVK22465.1"/>
    <property type="molecule type" value="Genomic_DNA"/>
</dbReference>
<gene>
    <name evidence="3" type="ORF">KHX94_14010</name>
</gene>
<keyword evidence="1 3" id="KW-0378">Hydrolase</keyword>
<evidence type="ECO:0000313" key="4">
    <source>
        <dbReference type="Proteomes" id="UP000676428"/>
    </source>
</evidence>
<organism evidence="3 4">
    <name type="scientific">Shewanella dokdonensis</name>
    <dbReference type="NCBI Taxonomy" id="712036"/>
    <lineage>
        <taxon>Bacteria</taxon>
        <taxon>Pseudomonadati</taxon>
        <taxon>Pseudomonadota</taxon>
        <taxon>Gammaproteobacteria</taxon>
        <taxon>Alteromonadales</taxon>
        <taxon>Shewanellaceae</taxon>
        <taxon>Shewanella</taxon>
    </lineage>
</organism>
<evidence type="ECO:0000256" key="1">
    <source>
        <dbReference type="ARBA" id="ARBA00022801"/>
    </source>
</evidence>
<dbReference type="Pfam" id="PF00561">
    <property type="entry name" value="Abhydrolase_1"/>
    <property type="match status" value="1"/>
</dbReference>
<accession>A0ABX8DCI4</accession>
<feature type="domain" description="AB hydrolase-1" evidence="2">
    <location>
        <begin position="28"/>
        <end position="269"/>
    </location>
</feature>
<keyword evidence="4" id="KW-1185">Reference proteome</keyword>
<dbReference type="InterPro" id="IPR000073">
    <property type="entry name" value="AB_hydrolase_1"/>
</dbReference>
<dbReference type="SUPFAM" id="SSF53474">
    <property type="entry name" value="alpha/beta-Hydrolases"/>
    <property type="match status" value="1"/>
</dbReference>